<reference evidence="2 3" key="1">
    <citation type="journal article" date="2018" name="Nat. Genet.">
        <title>The Rosa genome provides new insights in the design of modern roses.</title>
        <authorList>
            <person name="Bendahmane M."/>
        </authorList>
    </citation>
    <scope>NUCLEOTIDE SEQUENCE [LARGE SCALE GENOMIC DNA]</scope>
    <source>
        <strain evidence="3">cv. Old Blush</strain>
    </source>
</reference>
<dbReference type="Gene3D" id="3.40.1360.10">
    <property type="match status" value="1"/>
</dbReference>
<dbReference type="STRING" id="74649.A0A2P6S420"/>
<dbReference type="PANTHER" id="PTHR10848:SF0">
    <property type="entry name" value="MEIOTIC RECOMBINATION PROTEIN SPO11"/>
    <property type="match status" value="1"/>
</dbReference>
<dbReference type="AlphaFoldDB" id="A0A2P6S420"/>
<dbReference type="InterPro" id="IPR002815">
    <property type="entry name" value="Spo11/TopoVI_A"/>
</dbReference>
<protein>
    <submittedName>
        <fullName evidence="2">Putative DNA topoisomerase (ATP-hydrolyzing)</fullName>
        <ecNumber evidence="2">5.99.1.3</ecNumber>
    </submittedName>
</protein>
<keyword evidence="3" id="KW-1185">Reference proteome</keyword>
<feature type="domain" description="Topoisomerase 6 subunit A/Spo11 TOPRIM" evidence="1">
    <location>
        <begin position="43"/>
        <end position="146"/>
    </location>
</feature>
<evidence type="ECO:0000259" key="1">
    <source>
        <dbReference type="Pfam" id="PF21180"/>
    </source>
</evidence>
<evidence type="ECO:0000313" key="2">
    <source>
        <dbReference type="EMBL" id="PRQ53430.1"/>
    </source>
</evidence>
<sequence length="149" mass="17225">MLVSGTPIEELFVRSKEYDVQQILCEDVEYVEFVLTDVKKPKFILVVENDIVFQRLAESKLQDHFQCIIMIGCGQPSIAVRIFLKKMAKALDILVLVLTDSNPHGLEIFFTYLYGSRSMIYNSRHLRTRGIKWLDVSPQDLIDLKSDEI</sequence>
<gene>
    <name evidence="2" type="ORF">RchiOBHm_Chr2g0166421</name>
</gene>
<dbReference type="SUPFAM" id="SSF56726">
    <property type="entry name" value="DNA topoisomerase IV, alpha subunit"/>
    <property type="match status" value="1"/>
</dbReference>
<dbReference type="InterPro" id="IPR036078">
    <property type="entry name" value="Spo11/TopoVI_A_sf"/>
</dbReference>
<dbReference type="GO" id="GO:0005694">
    <property type="term" value="C:chromosome"/>
    <property type="evidence" value="ECO:0007669"/>
    <property type="project" value="InterPro"/>
</dbReference>
<dbReference type="GO" id="GO:0003918">
    <property type="term" value="F:DNA topoisomerase type II (double strand cut, ATP-hydrolyzing) activity"/>
    <property type="evidence" value="ECO:0007669"/>
    <property type="project" value="InterPro"/>
</dbReference>
<dbReference type="PRINTS" id="PR01550">
    <property type="entry name" value="TOP6AFAMILY"/>
</dbReference>
<name>A0A2P6S420_ROSCH</name>
<dbReference type="Gramene" id="PRQ53430">
    <property type="protein sequence ID" value="PRQ53430"/>
    <property type="gene ID" value="RchiOBHm_Chr2g0166421"/>
</dbReference>
<organism evidence="2 3">
    <name type="scientific">Rosa chinensis</name>
    <name type="common">China rose</name>
    <dbReference type="NCBI Taxonomy" id="74649"/>
    <lineage>
        <taxon>Eukaryota</taxon>
        <taxon>Viridiplantae</taxon>
        <taxon>Streptophyta</taxon>
        <taxon>Embryophyta</taxon>
        <taxon>Tracheophyta</taxon>
        <taxon>Spermatophyta</taxon>
        <taxon>Magnoliopsida</taxon>
        <taxon>eudicotyledons</taxon>
        <taxon>Gunneridae</taxon>
        <taxon>Pentapetalae</taxon>
        <taxon>rosids</taxon>
        <taxon>fabids</taxon>
        <taxon>Rosales</taxon>
        <taxon>Rosaceae</taxon>
        <taxon>Rosoideae</taxon>
        <taxon>Rosoideae incertae sedis</taxon>
        <taxon>Rosa</taxon>
    </lineage>
</organism>
<dbReference type="GO" id="GO:0003677">
    <property type="term" value="F:DNA binding"/>
    <property type="evidence" value="ECO:0007669"/>
    <property type="project" value="InterPro"/>
</dbReference>
<dbReference type="Pfam" id="PF21180">
    <property type="entry name" value="TOP6A-Spo11_Toprim"/>
    <property type="match status" value="1"/>
</dbReference>
<dbReference type="CDD" id="cd00223">
    <property type="entry name" value="TOPRIM_TopoIIB_SPO"/>
    <property type="match status" value="1"/>
</dbReference>
<dbReference type="OrthoDB" id="5377392at2759"/>
<dbReference type="Proteomes" id="UP000238479">
    <property type="component" value="Chromosome 2"/>
</dbReference>
<keyword evidence="2" id="KW-0413">Isomerase</keyword>
<comment type="caution">
    <text evidence="2">The sequence shown here is derived from an EMBL/GenBank/DDBJ whole genome shotgun (WGS) entry which is preliminary data.</text>
</comment>
<dbReference type="EC" id="5.99.1.3" evidence="2"/>
<dbReference type="PANTHER" id="PTHR10848">
    <property type="entry name" value="MEIOTIC RECOMBINATION PROTEIN SPO11"/>
    <property type="match status" value="1"/>
</dbReference>
<dbReference type="EMBL" id="PDCK01000040">
    <property type="protein sequence ID" value="PRQ53430.1"/>
    <property type="molecule type" value="Genomic_DNA"/>
</dbReference>
<accession>A0A2P6S420</accession>
<dbReference type="InterPro" id="IPR034136">
    <property type="entry name" value="TOPRIM_Topo6A/Spo11"/>
</dbReference>
<evidence type="ECO:0000313" key="3">
    <source>
        <dbReference type="Proteomes" id="UP000238479"/>
    </source>
</evidence>
<proteinExistence type="predicted"/>
<dbReference type="OMA" id="EDHEKLH"/>